<evidence type="ECO:0008006" key="4">
    <source>
        <dbReference type="Google" id="ProtNLM"/>
    </source>
</evidence>
<dbReference type="PANTHER" id="PTHR30344">
    <property type="entry name" value="6-PHOSPHOGLUCONOLACTONASE-RELATED"/>
    <property type="match status" value="1"/>
</dbReference>
<evidence type="ECO:0000313" key="3">
    <source>
        <dbReference type="Proteomes" id="UP001205105"/>
    </source>
</evidence>
<dbReference type="PANTHER" id="PTHR30344:SF1">
    <property type="entry name" value="6-PHOSPHOGLUCONOLACTONASE"/>
    <property type="match status" value="1"/>
</dbReference>
<dbReference type="GO" id="GO:0017057">
    <property type="term" value="F:6-phosphogluconolactonase activity"/>
    <property type="evidence" value="ECO:0007669"/>
    <property type="project" value="TreeGrafter"/>
</dbReference>
<comment type="similarity">
    <text evidence="1">Belongs to the cycloisomerase 2 family.</text>
</comment>
<dbReference type="InterPro" id="IPR015943">
    <property type="entry name" value="WD40/YVTN_repeat-like_dom_sf"/>
</dbReference>
<dbReference type="Pfam" id="PF10282">
    <property type="entry name" value="Lactonase"/>
    <property type="match status" value="2"/>
</dbReference>
<dbReference type="InterPro" id="IPR011045">
    <property type="entry name" value="N2O_reductase_N"/>
</dbReference>
<accession>A0AAD5DFZ9</accession>
<proteinExistence type="inferred from homology"/>
<sequence>MAPSNAGAPAPALAPPPLPPAAAEWVVVGGFPDDTSVALMRLDTATGALSRVSTSSVGGVAPAYVAWQQSAAAPADAAKQTGASPFTLYVTNHARNRPGTGITAVRWQAPGSSGGGDAAHSLAAAGSGGFVQVPDPAHAAVSPSGRWVLTASYDGCSLSVVPVLEGGRLGLAATLEEAAVGKAPHEVVFDPSGRFVFVPCLGSDWVRCFSFDDATGTLSPLGRPGRDSRAAAELLLSPDGRFLYASNRGSQGGHNSIAVFGVCPSSGRLAPLAWETGGGAVDFPRHMSLAAGGSLMLVANQHSDSVAVFRRSAASGLLSLASVCSTAGAVAQPTFAGVVPWPA</sequence>
<dbReference type="Proteomes" id="UP001205105">
    <property type="component" value="Unassembled WGS sequence"/>
</dbReference>
<dbReference type="InterPro" id="IPR019405">
    <property type="entry name" value="Lactonase_7-beta_prop"/>
</dbReference>
<gene>
    <name evidence="2" type="ORF">COHA_009142</name>
</gene>
<dbReference type="EMBL" id="JADXDR010000167">
    <property type="protein sequence ID" value="KAI7837012.1"/>
    <property type="molecule type" value="Genomic_DNA"/>
</dbReference>
<organism evidence="2 3">
    <name type="scientific">Chlorella ohadii</name>
    <dbReference type="NCBI Taxonomy" id="2649997"/>
    <lineage>
        <taxon>Eukaryota</taxon>
        <taxon>Viridiplantae</taxon>
        <taxon>Chlorophyta</taxon>
        <taxon>core chlorophytes</taxon>
        <taxon>Trebouxiophyceae</taxon>
        <taxon>Chlorellales</taxon>
        <taxon>Chlorellaceae</taxon>
        <taxon>Chlorella clade</taxon>
        <taxon>Chlorella</taxon>
    </lineage>
</organism>
<dbReference type="InterPro" id="IPR050282">
    <property type="entry name" value="Cycloisomerase_2"/>
</dbReference>
<evidence type="ECO:0000256" key="1">
    <source>
        <dbReference type="ARBA" id="ARBA00005564"/>
    </source>
</evidence>
<keyword evidence="3" id="KW-1185">Reference proteome</keyword>
<name>A0AAD5DFZ9_9CHLO</name>
<protein>
    <recommendedName>
        <fullName evidence="4">6-phosphogluconolactonase</fullName>
    </recommendedName>
</protein>
<dbReference type="Gene3D" id="2.130.10.10">
    <property type="entry name" value="YVTN repeat-like/Quinoprotein amine dehydrogenase"/>
    <property type="match status" value="2"/>
</dbReference>
<dbReference type="SUPFAM" id="SSF50974">
    <property type="entry name" value="Nitrous oxide reductase, N-terminal domain"/>
    <property type="match status" value="1"/>
</dbReference>
<reference evidence="2" key="1">
    <citation type="submission" date="2020-11" db="EMBL/GenBank/DDBJ databases">
        <title>Chlorella ohadii genome sequencing and assembly.</title>
        <authorList>
            <person name="Murik O."/>
            <person name="Treves H."/>
            <person name="Kedem I."/>
            <person name="Shotland Y."/>
            <person name="Kaplan A."/>
        </authorList>
    </citation>
    <scope>NUCLEOTIDE SEQUENCE</scope>
    <source>
        <strain evidence="2">1</strain>
    </source>
</reference>
<dbReference type="AlphaFoldDB" id="A0AAD5DFZ9"/>
<evidence type="ECO:0000313" key="2">
    <source>
        <dbReference type="EMBL" id="KAI7837012.1"/>
    </source>
</evidence>
<comment type="caution">
    <text evidence="2">The sequence shown here is derived from an EMBL/GenBank/DDBJ whole genome shotgun (WGS) entry which is preliminary data.</text>
</comment>